<sequence>MCLGGMRDEGNKEETTVGEFGILEGWMEVDGFVQRLRAWRGEPTVILVSEGATVEVFHRLPVPYVEEEYDIGSIMNDVQENNTVPASYIHIRRSIHDTVEQCLHLGFAVLLEYY</sequence>
<dbReference type="Proteomes" id="UP001418222">
    <property type="component" value="Unassembled WGS sequence"/>
</dbReference>
<proteinExistence type="predicted"/>
<comment type="caution">
    <text evidence="1">The sequence shown here is derived from an EMBL/GenBank/DDBJ whole genome shotgun (WGS) entry which is preliminary data.</text>
</comment>
<name>A0AAP0BYG4_9ASPA</name>
<organism evidence="1 2">
    <name type="scientific">Platanthera zijinensis</name>
    <dbReference type="NCBI Taxonomy" id="2320716"/>
    <lineage>
        <taxon>Eukaryota</taxon>
        <taxon>Viridiplantae</taxon>
        <taxon>Streptophyta</taxon>
        <taxon>Embryophyta</taxon>
        <taxon>Tracheophyta</taxon>
        <taxon>Spermatophyta</taxon>
        <taxon>Magnoliopsida</taxon>
        <taxon>Liliopsida</taxon>
        <taxon>Asparagales</taxon>
        <taxon>Orchidaceae</taxon>
        <taxon>Orchidoideae</taxon>
        <taxon>Orchideae</taxon>
        <taxon>Orchidinae</taxon>
        <taxon>Platanthera</taxon>
    </lineage>
</organism>
<evidence type="ECO:0000313" key="1">
    <source>
        <dbReference type="EMBL" id="KAK8954576.1"/>
    </source>
</evidence>
<protein>
    <submittedName>
        <fullName evidence="1">Uncharacterized protein</fullName>
    </submittedName>
</protein>
<reference evidence="1 2" key="1">
    <citation type="journal article" date="2022" name="Nat. Plants">
        <title>Genomes of leafy and leafless Platanthera orchids illuminate the evolution of mycoheterotrophy.</title>
        <authorList>
            <person name="Li M.H."/>
            <person name="Liu K.W."/>
            <person name="Li Z."/>
            <person name="Lu H.C."/>
            <person name="Ye Q.L."/>
            <person name="Zhang D."/>
            <person name="Wang J.Y."/>
            <person name="Li Y.F."/>
            <person name="Zhong Z.M."/>
            <person name="Liu X."/>
            <person name="Yu X."/>
            <person name="Liu D.K."/>
            <person name="Tu X.D."/>
            <person name="Liu B."/>
            <person name="Hao Y."/>
            <person name="Liao X.Y."/>
            <person name="Jiang Y.T."/>
            <person name="Sun W.H."/>
            <person name="Chen J."/>
            <person name="Chen Y.Q."/>
            <person name="Ai Y."/>
            <person name="Zhai J.W."/>
            <person name="Wu S.S."/>
            <person name="Zhou Z."/>
            <person name="Hsiao Y.Y."/>
            <person name="Wu W.L."/>
            <person name="Chen Y.Y."/>
            <person name="Lin Y.F."/>
            <person name="Hsu J.L."/>
            <person name="Li C.Y."/>
            <person name="Wang Z.W."/>
            <person name="Zhao X."/>
            <person name="Zhong W.Y."/>
            <person name="Ma X.K."/>
            <person name="Ma L."/>
            <person name="Huang J."/>
            <person name="Chen G.Z."/>
            <person name="Huang M.Z."/>
            <person name="Huang L."/>
            <person name="Peng D.H."/>
            <person name="Luo Y.B."/>
            <person name="Zou S.Q."/>
            <person name="Chen S.P."/>
            <person name="Lan S."/>
            <person name="Tsai W.C."/>
            <person name="Van de Peer Y."/>
            <person name="Liu Z.J."/>
        </authorList>
    </citation>
    <scope>NUCLEOTIDE SEQUENCE [LARGE SCALE GENOMIC DNA]</scope>
    <source>
        <strain evidence="1">Lor287</strain>
    </source>
</reference>
<gene>
    <name evidence="1" type="ORF">KSP39_PZI002424</name>
</gene>
<evidence type="ECO:0000313" key="2">
    <source>
        <dbReference type="Proteomes" id="UP001418222"/>
    </source>
</evidence>
<keyword evidence="2" id="KW-1185">Reference proteome</keyword>
<accession>A0AAP0BYG4</accession>
<dbReference type="EMBL" id="JBBWWQ010000002">
    <property type="protein sequence ID" value="KAK8954576.1"/>
    <property type="molecule type" value="Genomic_DNA"/>
</dbReference>
<dbReference type="AlphaFoldDB" id="A0AAP0BYG4"/>